<name>X6N3X5_RETFI</name>
<keyword evidence="1" id="KW-0472">Membrane</keyword>
<keyword evidence="1" id="KW-1133">Transmembrane helix</keyword>
<comment type="caution">
    <text evidence="2">The sequence shown here is derived from an EMBL/GenBank/DDBJ whole genome shotgun (WGS) entry which is preliminary data.</text>
</comment>
<reference evidence="2 3" key="1">
    <citation type="journal article" date="2013" name="Curr. Biol.">
        <title>The Genome of the Foraminiferan Reticulomyxa filosa.</title>
        <authorList>
            <person name="Glockner G."/>
            <person name="Hulsmann N."/>
            <person name="Schleicher M."/>
            <person name="Noegel A.A."/>
            <person name="Eichinger L."/>
            <person name="Gallinger C."/>
            <person name="Pawlowski J."/>
            <person name="Sierra R."/>
            <person name="Euteneuer U."/>
            <person name="Pillet L."/>
            <person name="Moustafa A."/>
            <person name="Platzer M."/>
            <person name="Groth M."/>
            <person name="Szafranski K."/>
            <person name="Schliwa M."/>
        </authorList>
    </citation>
    <scope>NUCLEOTIDE SEQUENCE [LARGE SCALE GENOMIC DNA]</scope>
</reference>
<dbReference type="AlphaFoldDB" id="X6N3X5"/>
<feature type="transmembrane region" description="Helical" evidence="1">
    <location>
        <begin position="174"/>
        <end position="191"/>
    </location>
</feature>
<proteinExistence type="predicted"/>
<dbReference type="Gene3D" id="1.25.10.10">
    <property type="entry name" value="Leucine-rich Repeat Variant"/>
    <property type="match status" value="1"/>
</dbReference>
<keyword evidence="3" id="KW-1185">Reference proteome</keyword>
<dbReference type="EMBL" id="ASPP01012602">
    <property type="protein sequence ID" value="ETO20439.1"/>
    <property type="molecule type" value="Genomic_DNA"/>
</dbReference>
<evidence type="ECO:0000313" key="2">
    <source>
        <dbReference type="EMBL" id="ETO20439.1"/>
    </source>
</evidence>
<evidence type="ECO:0000256" key="1">
    <source>
        <dbReference type="SAM" id="Phobius"/>
    </source>
</evidence>
<protein>
    <submittedName>
        <fullName evidence="2">Uncharacterized protein</fullName>
    </submittedName>
</protein>
<sequence>MKYVCQGLGDVRVSNDAANCIRCVCEEFCFEEVFVQRYWNTLMQVYEQSFRLPIQDACEITQGLTLIACGLGSYDHTQRCLQSILDTPVKYLTEMIKTQAKDMRNQKEQIKVSLLDVLKRISVIWKFCSFSAQVPLHTKDEMDQVPLLSLFFRKLWPFFKIILQTYKVIMQKKIPKIMCTYIIYAYIYIYIKPKE</sequence>
<dbReference type="InterPro" id="IPR011989">
    <property type="entry name" value="ARM-like"/>
</dbReference>
<evidence type="ECO:0000313" key="3">
    <source>
        <dbReference type="Proteomes" id="UP000023152"/>
    </source>
</evidence>
<keyword evidence="1" id="KW-0812">Transmembrane</keyword>
<organism evidence="2 3">
    <name type="scientific">Reticulomyxa filosa</name>
    <dbReference type="NCBI Taxonomy" id="46433"/>
    <lineage>
        <taxon>Eukaryota</taxon>
        <taxon>Sar</taxon>
        <taxon>Rhizaria</taxon>
        <taxon>Retaria</taxon>
        <taxon>Foraminifera</taxon>
        <taxon>Monothalamids</taxon>
        <taxon>Reticulomyxidae</taxon>
        <taxon>Reticulomyxa</taxon>
    </lineage>
</organism>
<accession>X6N3X5</accession>
<gene>
    <name evidence="2" type="ORF">RFI_16779</name>
</gene>
<dbReference type="Proteomes" id="UP000023152">
    <property type="component" value="Unassembled WGS sequence"/>
</dbReference>